<feature type="transmembrane region" description="Helical" evidence="1">
    <location>
        <begin position="109"/>
        <end position="127"/>
    </location>
</feature>
<accession>A0A7V8NUQ3</accession>
<name>A0A7V8NUQ3_9BACT</name>
<feature type="non-terminal residue" evidence="2">
    <location>
        <position position="139"/>
    </location>
</feature>
<evidence type="ECO:0000313" key="3">
    <source>
        <dbReference type="Proteomes" id="UP000567293"/>
    </source>
</evidence>
<sequence length="139" mass="15076">MLGFLLGPFLALLPKRWRCSLPLPPSADWRVAFILSALAEFLAAVAAMLYWYSYSVTTWVSRGLDLALAGKAGPGANEQEIGFMAIFILATHPLTWLIAYFAVEGSVRLVAAAFAESHLGILLLFTLDKIFLKTTGQGG</sequence>
<evidence type="ECO:0000256" key="1">
    <source>
        <dbReference type="SAM" id="Phobius"/>
    </source>
</evidence>
<keyword evidence="1" id="KW-0812">Transmembrane</keyword>
<evidence type="ECO:0000313" key="2">
    <source>
        <dbReference type="EMBL" id="MBA0087879.1"/>
    </source>
</evidence>
<gene>
    <name evidence="2" type="ORF">HRJ53_23070</name>
</gene>
<dbReference type="AlphaFoldDB" id="A0A7V8NUQ3"/>
<reference evidence="2" key="1">
    <citation type="submission" date="2020-06" db="EMBL/GenBank/DDBJ databases">
        <title>Legume-microbial interactions unlock mineral nutrients during tropical forest succession.</title>
        <authorList>
            <person name="Epihov D.Z."/>
        </authorList>
    </citation>
    <scope>NUCLEOTIDE SEQUENCE [LARGE SCALE GENOMIC DNA]</scope>
    <source>
        <strain evidence="2">Pan2503</strain>
    </source>
</reference>
<comment type="caution">
    <text evidence="2">The sequence shown here is derived from an EMBL/GenBank/DDBJ whole genome shotgun (WGS) entry which is preliminary data.</text>
</comment>
<organism evidence="2 3">
    <name type="scientific">Candidatus Acidiferrum panamense</name>
    <dbReference type="NCBI Taxonomy" id="2741543"/>
    <lineage>
        <taxon>Bacteria</taxon>
        <taxon>Pseudomonadati</taxon>
        <taxon>Acidobacteriota</taxon>
        <taxon>Terriglobia</taxon>
        <taxon>Candidatus Acidiferrales</taxon>
        <taxon>Candidatus Acidiferrum</taxon>
    </lineage>
</organism>
<protein>
    <submittedName>
        <fullName evidence="2">Uncharacterized protein</fullName>
    </submittedName>
</protein>
<keyword evidence="3" id="KW-1185">Reference proteome</keyword>
<dbReference type="EMBL" id="JACDQQ010002232">
    <property type="protein sequence ID" value="MBA0087879.1"/>
    <property type="molecule type" value="Genomic_DNA"/>
</dbReference>
<keyword evidence="1" id="KW-1133">Transmembrane helix</keyword>
<feature type="transmembrane region" description="Helical" evidence="1">
    <location>
        <begin position="81"/>
        <end position="103"/>
    </location>
</feature>
<keyword evidence="1" id="KW-0472">Membrane</keyword>
<proteinExistence type="predicted"/>
<dbReference type="Proteomes" id="UP000567293">
    <property type="component" value="Unassembled WGS sequence"/>
</dbReference>
<feature type="transmembrane region" description="Helical" evidence="1">
    <location>
        <begin position="34"/>
        <end position="52"/>
    </location>
</feature>